<gene>
    <name evidence="3" type="primary">coaA</name>
    <name evidence="3" type="ordered locus">mru_1010</name>
</gene>
<dbReference type="GO" id="GO:0016301">
    <property type="term" value="F:kinase activity"/>
    <property type="evidence" value="ECO:0007669"/>
    <property type="project" value="UniProtKB-UniRule"/>
</dbReference>
<evidence type="ECO:0000313" key="3">
    <source>
        <dbReference type="EMBL" id="ADC46861.1"/>
    </source>
</evidence>
<dbReference type="eggNOG" id="arCOG04263">
    <property type="taxonomic scope" value="Archaea"/>
</dbReference>
<dbReference type="GO" id="GO:0015937">
    <property type="term" value="P:coenzyme A biosynthetic process"/>
    <property type="evidence" value="ECO:0007669"/>
    <property type="project" value="UniProtKB-UniRule"/>
</dbReference>
<dbReference type="InterPro" id="IPR012043">
    <property type="entry name" value="PoK"/>
</dbReference>
<dbReference type="AlphaFoldDB" id="D3E2V0"/>
<evidence type="ECO:0000313" key="4">
    <source>
        <dbReference type="Proteomes" id="UP000008680"/>
    </source>
</evidence>
<keyword evidence="1" id="KW-0067">ATP-binding</keyword>
<sequence>MISVFVPSHITGFFSIHDNPDPLLKGSLGAGVLLDKGVITEIDFKENFDLGGVNDNDLNLDSLNSDELLIIINGKRDEYNEVIILKTIHLMKKALDKEDISLSGVVINQIIQVPIGCGFGTSAASALGVAISINELFDLGLSLEECGQFAHLAEVELGTGLGDVIAELSKGIVLRTTPGAPGYGEAKSIVPHEKTGFGVFESLNADFYIITKSLGEISTASIISDPKHKKLITQVGEKTAEEFNKKDDGIVIGSKFKNKFNVAVDSEFNEEETIKKFMKSSLFFARKTGLISDELLELVHNLHGKVIGSSMAMLGNTLFAIATEEQKLKLEAEYYGEFDFYKLETEGIRIIK</sequence>
<dbReference type="HOGENOM" id="CLU_081191_0_0_2"/>
<organism evidence="3 4">
    <name type="scientific">Methanobrevibacter ruminantium (strain ATCC 35063 / DSM 1093 / JCM 13430 / OCM 146 / M1)</name>
    <name type="common">Methanobacterium ruminantium</name>
    <dbReference type="NCBI Taxonomy" id="634498"/>
    <lineage>
        <taxon>Archaea</taxon>
        <taxon>Methanobacteriati</taxon>
        <taxon>Methanobacteriota</taxon>
        <taxon>Methanomada group</taxon>
        <taxon>Methanobacteria</taxon>
        <taxon>Methanobacteriales</taxon>
        <taxon>Methanobacteriaceae</taxon>
        <taxon>Methanobrevibacter</taxon>
    </lineage>
</organism>
<dbReference type="HAMAP" id="MF_02223">
    <property type="entry name" value="Pantoate_kinase"/>
    <property type="match status" value="1"/>
</dbReference>
<dbReference type="SUPFAM" id="SSF54211">
    <property type="entry name" value="Ribosomal protein S5 domain 2-like"/>
    <property type="match status" value="1"/>
</dbReference>
<dbReference type="InterPro" id="IPR014721">
    <property type="entry name" value="Ribsml_uS5_D2-typ_fold_subgr"/>
</dbReference>
<dbReference type="OrthoDB" id="85822at2157"/>
<comment type="catalytic activity">
    <reaction evidence="1">
        <text>(R)-pantoate + ATP = (R)-4-phosphopantoate + ADP + H(+)</text>
        <dbReference type="Rhea" id="RHEA:28246"/>
        <dbReference type="ChEBI" id="CHEBI:15378"/>
        <dbReference type="ChEBI" id="CHEBI:15980"/>
        <dbReference type="ChEBI" id="CHEBI:30616"/>
        <dbReference type="ChEBI" id="CHEBI:61294"/>
        <dbReference type="ChEBI" id="CHEBI:456216"/>
        <dbReference type="EC" id="2.7.1.169"/>
    </reaction>
</comment>
<dbReference type="InterPro" id="IPR006204">
    <property type="entry name" value="GHMP_kinase_N_dom"/>
</dbReference>
<dbReference type="PATRIC" id="fig|634498.28.peg.1008"/>
<keyword evidence="4" id="KW-1185">Reference proteome</keyword>
<comment type="function">
    <text evidence="1">Phosphorylates (R)-pantoate to form (R)-4-phosphopantoate in the CoA biosynthesis pathway.</text>
</comment>
<comment type="pathway">
    <text evidence="1">Cofactor biosynthesis; coenzyme A biosynthesis.</text>
</comment>
<dbReference type="KEGG" id="mru:mru_1010"/>
<keyword evidence="1 3" id="KW-0808">Transferase</keyword>
<keyword evidence="1" id="KW-0173">Coenzyme A biosynthesis</keyword>
<evidence type="ECO:0000256" key="1">
    <source>
        <dbReference type="HAMAP-Rule" id="MF_02223"/>
    </source>
</evidence>
<proteinExistence type="inferred from homology"/>
<accession>D3E2V0</accession>
<dbReference type="PANTHER" id="PTHR42282">
    <property type="entry name" value="PANTOATE KINASE-RELATED"/>
    <property type="match status" value="1"/>
</dbReference>
<dbReference type="UniPathway" id="UPA00241"/>
<dbReference type="Gene3D" id="3.30.230.10">
    <property type="match status" value="1"/>
</dbReference>
<keyword evidence="1" id="KW-0547">Nucleotide-binding</keyword>
<dbReference type="InterPro" id="IPR020568">
    <property type="entry name" value="Ribosomal_Su5_D2-typ_SF"/>
</dbReference>
<dbReference type="RefSeq" id="WP_012955811.1">
    <property type="nucleotide sequence ID" value="NC_013790.1"/>
</dbReference>
<dbReference type="GeneID" id="8770662"/>
<evidence type="ECO:0000259" key="2">
    <source>
        <dbReference type="Pfam" id="PF00288"/>
    </source>
</evidence>
<feature type="domain" description="GHMP kinase N-terminal" evidence="2">
    <location>
        <begin position="85"/>
        <end position="169"/>
    </location>
</feature>
<dbReference type="Pfam" id="PF00288">
    <property type="entry name" value="GHMP_kinases_N"/>
    <property type="match status" value="1"/>
</dbReference>
<dbReference type="Proteomes" id="UP000008680">
    <property type="component" value="Chromosome"/>
</dbReference>
<comment type="similarity">
    <text evidence="1">Belongs to the GHMP kinase family. PoK subfamily.</text>
</comment>
<dbReference type="STRING" id="634498.mru_1010"/>
<keyword evidence="1 3" id="KW-0418">Kinase</keyword>
<protein>
    <recommendedName>
        <fullName evidence="1">Pantoate kinase</fullName>
        <shortName evidence="1">PoK</shortName>
        <ecNumber evidence="1">2.7.1.169</ecNumber>
    </recommendedName>
</protein>
<name>D3E2V0_METRM</name>
<dbReference type="GO" id="GO:0005524">
    <property type="term" value="F:ATP binding"/>
    <property type="evidence" value="ECO:0007669"/>
    <property type="project" value="UniProtKB-KW"/>
</dbReference>
<dbReference type="PANTHER" id="PTHR42282:SF1">
    <property type="entry name" value="PANTOATE KINASE"/>
    <property type="match status" value="1"/>
</dbReference>
<dbReference type="EMBL" id="CP001719">
    <property type="protein sequence ID" value="ADC46861.1"/>
    <property type="molecule type" value="Genomic_DNA"/>
</dbReference>
<reference evidence="3 4" key="1">
    <citation type="journal article" date="2010" name="PLoS ONE">
        <title>The genome sequence of the rumen methanogen Methanobrevibacter ruminantium reveals new possibilities for controlling ruminant methane emissions.</title>
        <authorList>
            <person name="Leahy S.C."/>
            <person name="Kelly W.J."/>
            <person name="Altermann E."/>
            <person name="Ronimus R.S."/>
            <person name="Yeoman C.J."/>
            <person name="Pacheco D.M."/>
            <person name="Li D."/>
            <person name="Kong Z."/>
            <person name="McTavish S."/>
            <person name="Sang C."/>
            <person name="Lambie S.C."/>
            <person name="Janssen P.H."/>
            <person name="Dey D."/>
            <person name="Attwood G.T."/>
        </authorList>
    </citation>
    <scope>NUCLEOTIDE SEQUENCE [LARGE SCALE GENOMIC DNA]</scope>
    <source>
        <strain evidence="4">ATCC 35063 / DSM 1093 / JCM 13430 / OCM 146 / M1</strain>
    </source>
</reference>
<dbReference type="EC" id="2.7.1.169" evidence="1"/>